<dbReference type="AlphaFoldDB" id="F2JUR4"/>
<dbReference type="GO" id="GO:0000976">
    <property type="term" value="F:transcription cis-regulatory region binding"/>
    <property type="evidence" value="ECO:0007669"/>
    <property type="project" value="TreeGrafter"/>
</dbReference>
<dbReference type="InterPro" id="IPR050109">
    <property type="entry name" value="HTH-type_TetR-like_transc_reg"/>
</dbReference>
<dbReference type="InterPro" id="IPR025996">
    <property type="entry name" value="MT1864/Rv1816-like_C"/>
</dbReference>
<dbReference type="SUPFAM" id="SSF46689">
    <property type="entry name" value="Homeodomain-like"/>
    <property type="match status" value="1"/>
</dbReference>
<dbReference type="Pfam" id="PF13305">
    <property type="entry name" value="TetR_C_33"/>
    <property type="match status" value="1"/>
</dbReference>
<dbReference type="eggNOG" id="COG1309">
    <property type="taxonomic scope" value="Bacteria"/>
</dbReference>
<dbReference type="Pfam" id="PF00440">
    <property type="entry name" value="TetR_N"/>
    <property type="match status" value="1"/>
</dbReference>
<dbReference type="HOGENOM" id="CLU_069356_40_0_6"/>
<evidence type="ECO:0000256" key="2">
    <source>
        <dbReference type="ARBA" id="ARBA00023125"/>
    </source>
</evidence>
<dbReference type="KEGG" id="mme:Marme_1206"/>
<keyword evidence="1" id="KW-0805">Transcription regulation</keyword>
<proteinExistence type="predicted"/>
<reference evidence="6 7" key="1">
    <citation type="journal article" date="2012" name="Stand. Genomic Sci.">
        <title>Complete genome sequence of the melanogenic marine bacterium Marinomonas mediterranea type strain (MMB-1(T)).</title>
        <authorList>
            <person name="Lucas-Elio P."/>
            <person name="Goodwin L."/>
            <person name="Woyke T."/>
            <person name="Pitluck S."/>
            <person name="Nolan M."/>
            <person name="Kyrpides N.C."/>
            <person name="Detter J.C."/>
            <person name="Copeland A."/>
            <person name="Teshima H."/>
            <person name="Bruce D."/>
            <person name="Detter C."/>
            <person name="Tapia R."/>
            <person name="Han S."/>
            <person name="Land M.L."/>
            <person name="Ivanova N."/>
            <person name="Mikhailova N."/>
            <person name="Johnston A.W."/>
            <person name="Sanchez-Amat A."/>
        </authorList>
    </citation>
    <scope>NUCLEOTIDE SEQUENCE [LARGE SCALE GENOMIC DNA]</scope>
    <source>
        <strain evidence="7">ATCC 700492 / JCM 21426 / NBRC 103028 / MMB-1</strain>
    </source>
</reference>
<evidence type="ECO:0000313" key="7">
    <source>
        <dbReference type="Proteomes" id="UP000001062"/>
    </source>
</evidence>
<feature type="domain" description="HTH tetR-type" evidence="5">
    <location>
        <begin position="8"/>
        <end position="68"/>
    </location>
</feature>
<dbReference type="InterPro" id="IPR036271">
    <property type="entry name" value="Tet_transcr_reg_TetR-rel_C_sf"/>
</dbReference>
<evidence type="ECO:0000256" key="4">
    <source>
        <dbReference type="PROSITE-ProRule" id="PRU00335"/>
    </source>
</evidence>
<dbReference type="PANTHER" id="PTHR30055">
    <property type="entry name" value="HTH-TYPE TRANSCRIPTIONAL REGULATOR RUTR"/>
    <property type="match status" value="1"/>
</dbReference>
<accession>F2JUR4</accession>
<dbReference type="OrthoDB" id="5293556at2"/>
<keyword evidence="2 4" id="KW-0238">DNA-binding</keyword>
<dbReference type="SUPFAM" id="SSF48498">
    <property type="entry name" value="Tetracyclin repressor-like, C-terminal domain"/>
    <property type="match status" value="1"/>
</dbReference>
<dbReference type="PANTHER" id="PTHR30055:SF234">
    <property type="entry name" value="HTH-TYPE TRANSCRIPTIONAL REGULATOR BETI"/>
    <property type="match status" value="1"/>
</dbReference>
<dbReference type="RefSeq" id="WP_013660384.1">
    <property type="nucleotide sequence ID" value="NC_015276.1"/>
</dbReference>
<evidence type="ECO:0000256" key="1">
    <source>
        <dbReference type="ARBA" id="ARBA00023015"/>
    </source>
</evidence>
<dbReference type="InterPro" id="IPR001647">
    <property type="entry name" value="HTH_TetR"/>
</dbReference>
<dbReference type="InterPro" id="IPR009057">
    <property type="entry name" value="Homeodomain-like_sf"/>
</dbReference>
<evidence type="ECO:0000256" key="3">
    <source>
        <dbReference type="ARBA" id="ARBA00023163"/>
    </source>
</evidence>
<dbReference type="PRINTS" id="PR00455">
    <property type="entry name" value="HTHTETR"/>
</dbReference>
<feature type="DNA-binding region" description="H-T-H motif" evidence="4">
    <location>
        <begin position="31"/>
        <end position="50"/>
    </location>
</feature>
<dbReference type="Proteomes" id="UP000001062">
    <property type="component" value="Chromosome"/>
</dbReference>
<dbReference type="PROSITE" id="PS01081">
    <property type="entry name" value="HTH_TETR_1"/>
    <property type="match status" value="1"/>
</dbReference>
<dbReference type="GO" id="GO:0003700">
    <property type="term" value="F:DNA-binding transcription factor activity"/>
    <property type="evidence" value="ECO:0007669"/>
    <property type="project" value="TreeGrafter"/>
</dbReference>
<dbReference type="InterPro" id="IPR023772">
    <property type="entry name" value="DNA-bd_HTH_TetR-type_CS"/>
</dbReference>
<dbReference type="EMBL" id="CP002583">
    <property type="protein sequence ID" value="ADZ90479.1"/>
    <property type="molecule type" value="Genomic_DNA"/>
</dbReference>
<dbReference type="PATRIC" id="fig|717774.3.peg.1253"/>
<dbReference type="STRING" id="717774.Marme_1206"/>
<protein>
    <submittedName>
        <fullName evidence="6">Regulatory protein TetR</fullName>
    </submittedName>
</protein>
<keyword evidence="7" id="KW-1185">Reference proteome</keyword>
<evidence type="ECO:0000259" key="5">
    <source>
        <dbReference type="PROSITE" id="PS50977"/>
    </source>
</evidence>
<name>F2JUR4_MARM1</name>
<keyword evidence="3" id="KW-0804">Transcription</keyword>
<dbReference type="PROSITE" id="PS50977">
    <property type="entry name" value="HTH_TETR_2"/>
    <property type="match status" value="1"/>
</dbReference>
<organism evidence="6 7">
    <name type="scientific">Marinomonas mediterranea (strain ATCC 700492 / JCM 21426 / NBRC 103028 / MMB-1)</name>
    <dbReference type="NCBI Taxonomy" id="717774"/>
    <lineage>
        <taxon>Bacteria</taxon>
        <taxon>Pseudomonadati</taxon>
        <taxon>Pseudomonadota</taxon>
        <taxon>Gammaproteobacteria</taxon>
        <taxon>Oceanospirillales</taxon>
        <taxon>Oceanospirillaceae</taxon>
        <taxon>Marinomonas</taxon>
    </lineage>
</organism>
<evidence type="ECO:0000313" key="6">
    <source>
        <dbReference type="EMBL" id="ADZ90479.1"/>
    </source>
</evidence>
<gene>
    <name evidence="6" type="ordered locus">Marme_1206</name>
</gene>
<dbReference type="Gene3D" id="1.10.357.10">
    <property type="entry name" value="Tetracycline Repressor, domain 2"/>
    <property type="match status" value="1"/>
</dbReference>
<sequence>MPKPYHHGDLYSSLINEADNILREEGIEALSIRRLAQQIGVSRTALYHHFKDKNDLLCALAESGFRQQREALETIIEKGTSRTTFEEYVKSYIAFATTNQHLYDLMYGQLIWQNQLQTDSLKSTSKSTFKRWISWVGELQNAKILDQGNSALRVGQACWASLHGFARLVIDGIYINQSEIEGMTTQISNMLQSHDRQ</sequence>